<evidence type="ECO:0000313" key="2">
    <source>
        <dbReference type="EMBL" id="KFX04054.1"/>
    </source>
</evidence>
<dbReference type="EMBL" id="JQHM01000006">
    <property type="protein sequence ID" value="KFX04054.1"/>
    <property type="molecule type" value="Genomic_DNA"/>
</dbReference>
<dbReference type="Proteomes" id="UP000032869">
    <property type="component" value="Unassembled WGS sequence"/>
</dbReference>
<accession>A0A093T4A7</accession>
<dbReference type="RefSeq" id="WP_039304361.1">
    <property type="nucleotide sequence ID" value="NZ_JQHL01000004.1"/>
</dbReference>
<dbReference type="EMBL" id="JQHL01000004">
    <property type="protein sequence ID" value="KFX20089.1"/>
    <property type="molecule type" value="Genomic_DNA"/>
</dbReference>
<dbReference type="CDD" id="cd00093">
    <property type="entry name" value="HTH_XRE"/>
    <property type="match status" value="1"/>
</dbReference>
<dbReference type="Gene3D" id="1.10.260.40">
    <property type="entry name" value="lambda repressor-like DNA-binding domains"/>
    <property type="match status" value="1"/>
</dbReference>
<dbReference type="GO" id="GO:0003677">
    <property type="term" value="F:DNA binding"/>
    <property type="evidence" value="ECO:0007669"/>
    <property type="project" value="InterPro"/>
</dbReference>
<name>A0A093T4A7_9GAMM</name>
<evidence type="ECO:0000313" key="3">
    <source>
        <dbReference type="EMBL" id="KFX20089.1"/>
    </source>
</evidence>
<gene>
    <name evidence="3" type="ORF">JV35_11540</name>
    <name evidence="2" type="ORF">KP22_14490</name>
</gene>
<dbReference type="STRING" id="55207.KP22_14490"/>
<dbReference type="OrthoDB" id="7065101at2"/>
<proteinExistence type="predicted"/>
<dbReference type="Proteomes" id="UP000032874">
    <property type="component" value="Unassembled WGS sequence"/>
</dbReference>
<dbReference type="PROSITE" id="PS50943">
    <property type="entry name" value="HTH_CROC1"/>
    <property type="match status" value="1"/>
</dbReference>
<evidence type="ECO:0000259" key="1">
    <source>
        <dbReference type="PROSITE" id="PS50943"/>
    </source>
</evidence>
<protein>
    <recommendedName>
        <fullName evidence="1">HTH cro/C1-type domain-containing protein</fullName>
    </recommendedName>
</protein>
<comment type="caution">
    <text evidence="2">The sequence shown here is derived from an EMBL/GenBank/DDBJ whole genome shotgun (WGS) entry which is preliminary data.</text>
</comment>
<sequence>MAVKGINFSEVKEKALSNHEVKKAYEDETQEETLRAVLIEMKSKSGLTSTEIAARMGVSQPAVSRLERNVSSASISTLQRYAAACGMQLKLSLG</sequence>
<reference evidence="4 5" key="1">
    <citation type="submission" date="2014-08" db="EMBL/GenBank/DDBJ databases">
        <title>Genome sequences of NCPPB Pectobacterium isolates.</title>
        <authorList>
            <person name="Glover R.H."/>
            <person name="Sapp M."/>
            <person name="Elphinstone J."/>
        </authorList>
    </citation>
    <scope>NUCLEOTIDE SEQUENCE [LARGE SCALE GENOMIC DNA]</scope>
    <source>
        <strain evidence="3 4">NCPPB 2793</strain>
        <strain evidence="2 5">NCPPB 2795</strain>
    </source>
</reference>
<feature type="domain" description="HTH cro/C1-type" evidence="1">
    <location>
        <begin position="38"/>
        <end position="92"/>
    </location>
</feature>
<dbReference type="SUPFAM" id="SSF47413">
    <property type="entry name" value="lambda repressor-like DNA-binding domains"/>
    <property type="match status" value="1"/>
</dbReference>
<organism evidence="2 5">
    <name type="scientific">Pectobacterium betavasculorum</name>
    <dbReference type="NCBI Taxonomy" id="55207"/>
    <lineage>
        <taxon>Bacteria</taxon>
        <taxon>Pseudomonadati</taxon>
        <taxon>Pseudomonadota</taxon>
        <taxon>Gammaproteobacteria</taxon>
        <taxon>Enterobacterales</taxon>
        <taxon>Pectobacteriaceae</taxon>
        <taxon>Pectobacterium</taxon>
    </lineage>
</organism>
<evidence type="ECO:0000313" key="5">
    <source>
        <dbReference type="Proteomes" id="UP000032874"/>
    </source>
</evidence>
<dbReference type="Pfam" id="PF01381">
    <property type="entry name" value="HTH_3"/>
    <property type="match status" value="1"/>
</dbReference>
<evidence type="ECO:0000313" key="4">
    <source>
        <dbReference type="Proteomes" id="UP000032869"/>
    </source>
</evidence>
<dbReference type="eggNOG" id="COG1396">
    <property type="taxonomic scope" value="Bacteria"/>
</dbReference>
<dbReference type="AlphaFoldDB" id="A0A093T4A7"/>
<dbReference type="SMART" id="SM00530">
    <property type="entry name" value="HTH_XRE"/>
    <property type="match status" value="1"/>
</dbReference>
<dbReference type="InterPro" id="IPR010982">
    <property type="entry name" value="Lambda_DNA-bd_dom_sf"/>
</dbReference>
<keyword evidence="4" id="KW-1185">Reference proteome</keyword>
<dbReference type="InterPro" id="IPR001387">
    <property type="entry name" value="Cro/C1-type_HTH"/>
</dbReference>